<dbReference type="GO" id="GO:0005829">
    <property type="term" value="C:cytosol"/>
    <property type="evidence" value="ECO:0007669"/>
    <property type="project" value="TreeGrafter"/>
</dbReference>
<protein>
    <recommendedName>
        <fullName evidence="6 7">Phosphopentomutase</fullName>
        <ecNumber evidence="6 7">5.4.2.7</ecNumber>
    </recommendedName>
    <alternativeName>
        <fullName evidence="6">Phosphodeoxyribomutase</fullName>
    </alternativeName>
</protein>
<dbReference type="PANTHER" id="PTHR21110">
    <property type="entry name" value="PHOSPHOPENTOMUTASE"/>
    <property type="match status" value="1"/>
</dbReference>
<evidence type="ECO:0000256" key="6">
    <source>
        <dbReference type="HAMAP-Rule" id="MF_00740"/>
    </source>
</evidence>
<comment type="similarity">
    <text evidence="1 6">Belongs to the phosphopentomutase family.</text>
</comment>
<dbReference type="GO" id="GO:0008973">
    <property type="term" value="F:phosphopentomutase activity"/>
    <property type="evidence" value="ECO:0007669"/>
    <property type="project" value="UniProtKB-UniRule"/>
</dbReference>
<dbReference type="InterPro" id="IPR010045">
    <property type="entry name" value="DeoB"/>
</dbReference>
<dbReference type="PANTHER" id="PTHR21110:SF0">
    <property type="entry name" value="PHOSPHOPENTOMUTASE"/>
    <property type="match status" value="1"/>
</dbReference>
<dbReference type="InterPro" id="IPR017850">
    <property type="entry name" value="Alkaline_phosphatase_core_sf"/>
</dbReference>
<dbReference type="GO" id="GO:0000287">
    <property type="term" value="F:magnesium ion binding"/>
    <property type="evidence" value="ECO:0007669"/>
    <property type="project" value="UniProtKB-UniRule"/>
</dbReference>
<comment type="function">
    <text evidence="6">Isomerase that catalyzes the conversion of deoxy-ribose 1-phosphate (dRib-1-P) and ribose 1-phosphate (Rib-1-P) to deoxy-ribose 5-phosphate (dRib-5-P) and ribose 5-phosphate (Rib-5-P), respectively.</text>
</comment>
<feature type="binding site" evidence="6">
    <location>
        <position position="15"/>
    </location>
    <ligand>
        <name>Mn(2+)</name>
        <dbReference type="ChEBI" id="CHEBI:29035"/>
        <label>1</label>
    </ligand>
</feature>
<feature type="binding site" evidence="6">
    <location>
        <position position="299"/>
    </location>
    <ligand>
        <name>Mn(2+)</name>
        <dbReference type="ChEBI" id="CHEBI:29035"/>
        <label>2</label>
    </ligand>
</feature>
<dbReference type="InterPro" id="IPR024052">
    <property type="entry name" value="Phosphopentomutase_DeoB_cap_sf"/>
</dbReference>
<dbReference type="HAMAP" id="MF_00740">
    <property type="entry name" value="Phosphopentomut"/>
    <property type="match status" value="1"/>
</dbReference>
<organism evidence="9 10">
    <name type="scientific">Lactovum miscens</name>
    <dbReference type="NCBI Taxonomy" id="190387"/>
    <lineage>
        <taxon>Bacteria</taxon>
        <taxon>Bacillati</taxon>
        <taxon>Bacillota</taxon>
        <taxon>Bacilli</taxon>
        <taxon>Lactobacillales</taxon>
        <taxon>Streptococcaceae</taxon>
        <taxon>Lactovum</taxon>
    </lineage>
</organism>
<dbReference type="EC" id="5.4.2.7" evidence="6 7"/>
<dbReference type="Pfam" id="PF01676">
    <property type="entry name" value="Metalloenzyme"/>
    <property type="match status" value="1"/>
</dbReference>
<feature type="binding site" evidence="6">
    <location>
        <position position="352"/>
    </location>
    <ligand>
        <name>Mn(2+)</name>
        <dbReference type="ChEBI" id="CHEBI:29035"/>
        <label>2</label>
    </ligand>
</feature>
<feature type="binding site" evidence="6">
    <location>
        <position position="304"/>
    </location>
    <ligand>
        <name>Mn(2+)</name>
        <dbReference type="ChEBI" id="CHEBI:29035"/>
        <label>2</label>
    </ligand>
</feature>
<dbReference type="PIRSF" id="PIRSF001491">
    <property type="entry name" value="Ppentomutase"/>
    <property type="match status" value="1"/>
</dbReference>
<evidence type="ECO:0000256" key="1">
    <source>
        <dbReference type="ARBA" id="ARBA00010373"/>
    </source>
</evidence>
<evidence type="ECO:0000256" key="5">
    <source>
        <dbReference type="ARBA" id="ARBA00023235"/>
    </source>
</evidence>
<reference evidence="9 10" key="1">
    <citation type="submission" date="2020-08" db="EMBL/GenBank/DDBJ databases">
        <title>Genomic Encyclopedia of Type Strains, Phase IV (KMG-IV): sequencing the most valuable type-strain genomes for metagenomic binning, comparative biology and taxonomic classification.</title>
        <authorList>
            <person name="Goeker M."/>
        </authorList>
    </citation>
    <scope>NUCLEOTIDE SEQUENCE [LARGE SCALE GENOMIC DNA]</scope>
    <source>
        <strain evidence="9 10">DSM 14925</strain>
    </source>
</reference>
<keyword evidence="4 6" id="KW-0464">Manganese</keyword>
<evidence type="ECO:0000313" key="10">
    <source>
        <dbReference type="Proteomes" id="UP000562464"/>
    </source>
</evidence>
<dbReference type="GO" id="GO:0043094">
    <property type="term" value="P:metabolic compound salvage"/>
    <property type="evidence" value="ECO:0007669"/>
    <property type="project" value="UniProtKB-UniRule"/>
</dbReference>
<feature type="binding site" evidence="6">
    <location>
        <position position="340"/>
    </location>
    <ligand>
        <name>Mn(2+)</name>
        <dbReference type="ChEBI" id="CHEBI:29035"/>
        <label>1</label>
    </ligand>
</feature>
<dbReference type="EMBL" id="JACHHV010000035">
    <property type="protein sequence ID" value="MBB5888650.1"/>
    <property type="molecule type" value="Genomic_DNA"/>
</dbReference>
<dbReference type="GO" id="GO:0006018">
    <property type="term" value="P:2-deoxyribose 1-phosphate catabolic process"/>
    <property type="evidence" value="ECO:0007669"/>
    <property type="project" value="UniProtKB-UniRule"/>
</dbReference>
<evidence type="ECO:0000256" key="2">
    <source>
        <dbReference type="ARBA" id="ARBA00022490"/>
    </source>
</evidence>
<evidence type="ECO:0000313" key="9">
    <source>
        <dbReference type="EMBL" id="MBB5888650.1"/>
    </source>
</evidence>
<dbReference type="InterPro" id="IPR006124">
    <property type="entry name" value="Metalloenzyme"/>
</dbReference>
<dbReference type="Gene3D" id="3.30.70.1250">
    <property type="entry name" value="Phosphopentomutase"/>
    <property type="match status" value="1"/>
</dbReference>
<comment type="caution">
    <text evidence="9">The sequence shown here is derived from an EMBL/GenBank/DDBJ whole genome shotgun (WGS) entry which is preliminary data.</text>
</comment>
<dbReference type="GO" id="GO:0006015">
    <property type="term" value="P:5-phosphoribose 1-diphosphate biosynthetic process"/>
    <property type="evidence" value="ECO:0007669"/>
    <property type="project" value="UniProtKB-UniPathway"/>
</dbReference>
<evidence type="ECO:0000256" key="4">
    <source>
        <dbReference type="ARBA" id="ARBA00023211"/>
    </source>
</evidence>
<dbReference type="GO" id="GO:0009117">
    <property type="term" value="P:nucleotide metabolic process"/>
    <property type="evidence" value="ECO:0007669"/>
    <property type="project" value="UniProtKB-UniRule"/>
</dbReference>
<dbReference type="UniPathway" id="UPA00087">
    <property type="reaction ID" value="UER00173"/>
</dbReference>
<dbReference type="NCBIfam" id="NF003766">
    <property type="entry name" value="PRK05362.1"/>
    <property type="match status" value="1"/>
</dbReference>
<name>A0A841CBV6_9LACT</name>
<keyword evidence="5 6" id="KW-0413">Isomerase</keyword>
<dbReference type="GO" id="GO:0030145">
    <property type="term" value="F:manganese ion binding"/>
    <property type="evidence" value="ECO:0007669"/>
    <property type="project" value="UniProtKB-UniRule"/>
</dbReference>
<sequence length="404" mass="45070">MSHKKFSRIHIIVMDSAGIGEAPDANHFFNHETPDIGSNTIGHISEQVGLEVPNFQKMGLGNIVPLKTVAPTESPLGYTTKLEEVSNGKDTMTGHWEIMGLDIKNPFPVYPDGFPEELLSKIEEFSGRKIIREANKPYSGTAVIDDFGERQIETGELIIYTSADPVLQIAANEEVIPLEELYKICEYAREITNVGSEWMLGRIIARPFIGKKSGEFDRTPNRRDYALEPFGKTVLNHLDDAGYLVISVGKIHDIYEGQGINKDMGHNLSDMDGVDRMLKALALPEFEEGLLFVNLVDFDAKYGHRRNPEGYRDAIQDLDERLPEIMAAMKEDDLLIITADHGNDPTFVGTDHTREYIPMVSYSRAFKEPKPLPIGHFADISATVAENFDVSKGDIGESFLEALV</sequence>
<comment type="pathway">
    <text evidence="6">Carbohydrate degradation; 2-deoxy-D-ribose 1-phosphate degradation; D-glyceraldehyde 3-phosphate and acetaldehyde from 2-deoxy-alpha-D-ribose 1-phosphate: step 1/2.</text>
</comment>
<dbReference type="Gene3D" id="3.40.720.10">
    <property type="entry name" value="Alkaline Phosphatase, subunit A"/>
    <property type="match status" value="1"/>
</dbReference>
<evidence type="ECO:0000256" key="7">
    <source>
        <dbReference type="NCBIfam" id="TIGR01696"/>
    </source>
</evidence>
<dbReference type="NCBIfam" id="TIGR01696">
    <property type="entry name" value="deoB"/>
    <property type="match status" value="1"/>
</dbReference>
<dbReference type="SUPFAM" id="SSF53649">
    <property type="entry name" value="Alkaline phosphatase-like"/>
    <property type="match status" value="1"/>
</dbReference>
<dbReference type="FunFam" id="3.30.70.1250:FF:000001">
    <property type="entry name" value="Phosphopentomutase"/>
    <property type="match status" value="1"/>
</dbReference>
<comment type="cofactor">
    <cofactor evidence="6">
        <name>Mn(2+)</name>
        <dbReference type="ChEBI" id="CHEBI:29035"/>
    </cofactor>
    <text evidence="6">Binds 2 manganese ions.</text>
</comment>
<dbReference type="AlphaFoldDB" id="A0A841CBV6"/>
<proteinExistence type="inferred from homology"/>
<dbReference type="CDD" id="cd16009">
    <property type="entry name" value="PPM"/>
    <property type="match status" value="1"/>
</dbReference>
<feature type="binding site" evidence="6">
    <location>
        <position position="341"/>
    </location>
    <ligand>
        <name>Mn(2+)</name>
        <dbReference type="ChEBI" id="CHEBI:29035"/>
        <label>1</label>
    </ligand>
</feature>
<keyword evidence="3 6" id="KW-0479">Metal-binding</keyword>
<keyword evidence="2 6" id="KW-0963">Cytoplasm</keyword>
<dbReference type="RefSeq" id="WP_183540905.1">
    <property type="nucleotide sequence ID" value="NZ_JACHHV010000035.1"/>
</dbReference>
<comment type="catalytic activity">
    <reaction evidence="6">
        <text>alpha-D-ribose 1-phosphate = D-ribose 5-phosphate</text>
        <dbReference type="Rhea" id="RHEA:18793"/>
        <dbReference type="ChEBI" id="CHEBI:57720"/>
        <dbReference type="ChEBI" id="CHEBI:78346"/>
        <dbReference type="EC" id="5.4.2.7"/>
    </reaction>
</comment>
<comment type="catalytic activity">
    <reaction evidence="6">
        <text>2-deoxy-alpha-D-ribose 1-phosphate = 2-deoxy-D-ribose 5-phosphate</text>
        <dbReference type="Rhea" id="RHEA:27658"/>
        <dbReference type="ChEBI" id="CHEBI:57259"/>
        <dbReference type="ChEBI" id="CHEBI:62877"/>
        <dbReference type="EC" id="5.4.2.7"/>
    </reaction>
</comment>
<evidence type="ECO:0000259" key="8">
    <source>
        <dbReference type="Pfam" id="PF01676"/>
    </source>
</evidence>
<keyword evidence="10" id="KW-1185">Reference proteome</keyword>
<gene>
    <name evidence="6" type="primary">deoB</name>
    <name evidence="9" type="ORF">HNQ37_001553</name>
</gene>
<dbReference type="Proteomes" id="UP000562464">
    <property type="component" value="Unassembled WGS sequence"/>
</dbReference>
<evidence type="ECO:0000256" key="3">
    <source>
        <dbReference type="ARBA" id="ARBA00022723"/>
    </source>
</evidence>
<accession>A0A841CBV6</accession>
<dbReference type="SUPFAM" id="SSF143856">
    <property type="entry name" value="DeoB insert domain-like"/>
    <property type="match status" value="1"/>
</dbReference>
<comment type="subcellular location">
    <subcellularLocation>
        <location evidence="6">Cytoplasm</location>
    </subcellularLocation>
</comment>
<feature type="domain" description="Metalloenzyme" evidence="8">
    <location>
        <begin position="8"/>
        <end position="391"/>
    </location>
</feature>